<dbReference type="NCBIfam" id="TIGR03585">
    <property type="entry name" value="PseH"/>
    <property type="match status" value="1"/>
</dbReference>
<dbReference type="RefSeq" id="WP_209703052.1">
    <property type="nucleotide sequence ID" value="NZ_JAGGLM010000022.1"/>
</dbReference>
<reference evidence="2 3" key="1">
    <citation type="submission" date="2021-03" db="EMBL/GenBank/DDBJ databases">
        <title>Genomic Encyclopedia of Type Strains, Phase IV (KMG-IV): sequencing the most valuable type-strain genomes for metagenomic binning, comparative biology and taxonomic classification.</title>
        <authorList>
            <person name="Goeker M."/>
        </authorList>
    </citation>
    <scope>NUCLEOTIDE SEQUENCE [LARGE SCALE GENOMIC DNA]</scope>
    <source>
        <strain evidence="2 3">DSM 28783</strain>
    </source>
</reference>
<evidence type="ECO:0000313" key="3">
    <source>
        <dbReference type="Proteomes" id="UP001519307"/>
    </source>
</evidence>
<keyword evidence="3" id="KW-1185">Reference proteome</keyword>
<dbReference type="Gene3D" id="3.40.630.30">
    <property type="match status" value="1"/>
</dbReference>
<dbReference type="Proteomes" id="UP001519307">
    <property type="component" value="Unassembled WGS sequence"/>
</dbReference>
<accession>A0ABS4KUT4</accession>
<organism evidence="2 3">
    <name type="scientific">Clostridium algifaecis</name>
    <dbReference type="NCBI Taxonomy" id="1472040"/>
    <lineage>
        <taxon>Bacteria</taxon>
        <taxon>Bacillati</taxon>
        <taxon>Bacillota</taxon>
        <taxon>Clostridia</taxon>
        <taxon>Eubacteriales</taxon>
        <taxon>Clostridiaceae</taxon>
        <taxon>Clostridium</taxon>
    </lineage>
</organism>
<dbReference type="InterPro" id="IPR016181">
    <property type="entry name" value="Acyl_CoA_acyltransferase"/>
</dbReference>
<evidence type="ECO:0000313" key="2">
    <source>
        <dbReference type="EMBL" id="MBP2033798.1"/>
    </source>
</evidence>
<evidence type="ECO:0000259" key="1">
    <source>
        <dbReference type="PROSITE" id="PS51186"/>
    </source>
</evidence>
<dbReference type="PANTHER" id="PTHR43415">
    <property type="entry name" value="SPERMIDINE N(1)-ACETYLTRANSFERASE"/>
    <property type="match status" value="1"/>
</dbReference>
<name>A0ABS4KUT4_9CLOT</name>
<dbReference type="InterPro" id="IPR000182">
    <property type="entry name" value="GNAT_dom"/>
</dbReference>
<comment type="caution">
    <text evidence="2">The sequence shown here is derived from an EMBL/GenBank/DDBJ whole genome shotgun (WGS) entry which is preliminary data.</text>
</comment>
<feature type="domain" description="N-acetyltransferase" evidence="1">
    <location>
        <begin position="3"/>
        <end position="164"/>
    </location>
</feature>
<dbReference type="EMBL" id="JAGGLM010000022">
    <property type="protein sequence ID" value="MBP2033798.1"/>
    <property type="molecule type" value="Genomic_DNA"/>
</dbReference>
<proteinExistence type="predicted"/>
<dbReference type="InterPro" id="IPR020036">
    <property type="entry name" value="PseH"/>
</dbReference>
<dbReference type="PROSITE" id="PS51186">
    <property type="entry name" value="GNAT"/>
    <property type="match status" value="1"/>
</dbReference>
<gene>
    <name evidence="2" type="ORF">J2Z42_002505</name>
</gene>
<dbReference type="SUPFAM" id="SSF55729">
    <property type="entry name" value="Acyl-CoA N-acyltransferases (Nat)"/>
    <property type="match status" value="1"/>
</dbReference>
<dbReference type="Pfam" id="PF13302">
    <property type="entry name" value="Acetyltransf_3"/>
    <property type="match status" value="1"/>
</dbReference>
<protein>
    <submittedName>
        <fullName evidence="2">UDP-4-amino-4, 6-dideoxy-N-acetyl-beta-L-altrosamine N-acetyltransferase</fullName>
    </submittedName>
</protein>
<dbReference type="PANTHER" id="PTHR43415:SF3">
    <property type="entry name" value="GNAT-FAMILY ACETYLTRANSFERASE"/>
    <property type="match status" value="1"/>
</dbReference>
<sequence>MAIVLKKILKEDLKLIAKWRMMPEVTKYMYTDPILTDEGQLKWFDIINSDTKSKYWKITVDNDPIGVLNLANIDLKNSRCSWGYYIGNTSYRGRGIARTLECNIYDYVFYNLNLNKFCSEVFEFNDKVVSIHKKFGSEIEGILKEHIIKNNIKYNVVVMGILKSKWEKIRRNYRYEKIYIE</sequence>